<dbReference type="InterPro" id="IPR035901">
    <property type="entry name" value="GIY-YIG_endonuc_sf"/>
</dbReference>
<evidence type="ECO:0000259" key="2">
    <source>
        <dbReference type="PROSITE" id="PS50164"/>
    </source>
</evidence>
<dbReference type="SMART" id="SM00465">
    <property type="entry name" value="GIYc"/>
    <property type="match status" value="1"/>
</dbReference>
<reference evidence="3 4" key="1">
    <citation type="journal article" date="2013" name="Int. J. Syst. Evol. Microbiol.">
        <title>Marinoscillum luteum sp. nov., isolated from marine sediment.</title>
        <authorList>
            <person name="Cha I.T."/>
            <person name="Park S.J."/>
            <person name="Kim S.J."/>
            <person name="Kim J.G."/>
            <person name="Jung M.Y."/>
            <person name="Shin K.S."/>
            <person name="Kwon K.K."/>
            <person name="Yang S.H."/>
            <person name="Seo Y.S."/>
            <person name="Rhee S.K."/>
        </authorList>
    </citation>
    <scope>NUCLEOTIDE SEQUENCE [LARGE SCALE GENOMIC DNA]</scope>
    <source>
        <strain evidence="3 4">KCTC 23939</strain>
    </source>
</reference>
<dbReference type="CDD" id="cd10448">
    <property type="entry name" value="GIY-YIG_unchar_3"/>
    <property type="match status" value="1"/>
</dbReference>
<dbReference type="RefSeq" id="WP_159584631.1">
    <property type="nucleotide sequence ID" value="NZ_JBIPKE010000009.1"/>
</dbReference>
<dbReference type="InterPro" id="IPR050190">
    <property type="entry name" value="UPF0213_domain"/>
</dbReference>
<dbReference type="PROSITE" id="PS50164">
    <property type="entry name" value="GIY_YIG"/>
    <property type="match status" value="1"/>
</dbReference>
<dbReference type="PANTHER" id="PTHR34477">
    <property type="entry name" value="UPF0213 PROTEIN YHBQ"/>
    <property type="match status" value="1"/>
</dbReference>
<dbReference type="InterPro" id="IPR000305">
    <property type="entry name" value="GIY-YIG_endonuc"/>
</dbReference>
<organism evidence="3 4">
    <name type="scientific">Marinoscillum luteum</name>
    <dbReference type="NCBI Taxonomy" id="861051"/>
    <lineage>
        <taxon>Bacteria</taxon>
        <taxon>Pseudomonadati</taxon>
        <taxon>Bacteroidota</taxon>
        <taxon>Cytophagia</taxon>
        <taxon>Cytophagales</taxon>
        <taxon>Reichenbachiellaceae</taxon>
        <taxon>Marinoscillum</taxon>
    </lineage>
</organism>
<protein>
    <submittedName>
        <fullName evidence="3">GIY-YIG nuclease family protein</fullName>
    </submittedName>
</protein>
<proteinExistence type="inferred from homology"/>
<dbReference type="Proteomes" id="UP001610063">
    <property type="component" value="Unassembled WGS sequence"/>
</dbReference>
<sequence>MVKGGCIYIMTNGNNTTLYVGVTSDLVNRIYEHKNHKYPRSFTARYNLNKLVYYESLPTITEAIDREKQIKGGSRKKKMDLISSLNPDWIDLYPKILEW</sequence>
<dbReference type="EMBL" id="JBIPKE010000009">
    <property type="protein sequence ID" value="MFH6982086.1"/>
    <property type="molecule type" value="Genomic_DNA"/>
</dbReference>
<evidence type="ECO:0000256" key="1">
    <source>
        <dbReference type="ARBA" id="ARBA00007435"/>
    </source>
</evidence>
<gene>
    <name evidence="3" type="ORF">ACHKAR_01485</name>
</gene>
<dbReference type="SUPFAM" id="SSF82771">
    <property type="entry name" value="GIY-YIG endonuclease"/>
    <property type="match status" value="1"/>
</dbReference>
<feature type="domain" description="GIY-YIG" evidence="2">
    <location>
        <begin position="3"/>
        <end position="80"/>
    </location>
</feature>
<evidence type="ECO:0000313" key="3">
    <source>
        <dbReference type="EMBL" id="MFH6982086.1"/>
    </source>
</evidence>
<accession>A0ABW7N3P3</accession>
<dbReference type="Pfam" id="PF01541">
    <property type="entry name" value="GIY-YIG"/>
    <property type="match status" value="1"/>
</dbReference>
<name>A0ABW7N3P3_9BACT</name>
<keyword evidence="4" id="KW-1185">Reference proteome</keyword>
<evidence type="ECO:0000313" key="4">
    <source>
        <dbReference type="Proteomes" id="UP001610063"/>
    </source>
</evidence>
<comment type="similarity">
    <text evidence="1">Belongs to the UPF0213 family.</text>
</comment>
<comment type="caution">
    <text evidence="3">The sequence shown here is derived from an EMBL/GenBank/DDBJ whole genome shotgun (WGS) entry which is preliminary data.</text>
</comment>
<dbReference type="PANTHER" id="PTHR34477:SF5">
    <property type="entry name" value="BSL5627 PROTEIN"/>
    <property type="match status" value="1"/>
</dbReference>
<dbReference type="Gene3D" id="3.40.1440.10">
    <property type="entry name" value="GIY-YIG endonuclease"/>
    <property type="match status" value="1"/>
</dbReference>